<dbReference type="InterPro" id="IPR005519">
    <property type="entry name" value="Acid_phosphat_B-like"/>
</dbReference>
<comment type="caution">
    <text evidence="3">The sequence shown here is derived from an EMBL/GenBank/DDBJ whole genome shotgun (WGS) entry which is preliminary data.</text>
</comment>
<dbReference type="Gene3D" id="3.40.50.1000">
    <property type="entry name" value="HAD superfamily/HAD-like"/>
    <property type="match status" value="1"/>
</dbReference>
<dbReference type="SUPFAM" id="SSF56784">
    <property type="entry name" value="HAD-like"/>
    <property type="match status" value="1"/>
</dbReference>
<dbReference type="PROSITE" id="PS51257">
    <property type="entry name" value="PROKAR_LIPOPROTEIN"/>
    <property type="match status" value="1"/>
</dbReference>
<dbReference type="EMBL" id="WTYA01000003">
    <property type="protein sequence ID" value="MXP28294.1"/>
    <property type="molecule type" value="Genomic_DNA"/>
</dbReference>
<proteinExistence type="predicted"/>
<dbReference type="Proteomes" id="UP000439780">
    <property type="component" value="Unassembled WGS sequence"/>
</dbReference>
<dbReference type="InterPro" id="IPR023214">
    <property type="entry name" value="HAD_sf"/>
</dbReference>
<feature type="signal peptide" evidence="2">
    <location>
        <begin position="1"/>
        <end position="23"/>
    </location>
</feature>
<name>A0A845AF68_9SPHN</name>
<sequence length="322" mass="33506">MKTAAASLLITTALLAGCVNVDAAGAGNRVESAAQTAMAAADAQANAAASVDPLTRPASDSMRWLYGSGEAAGASIQTYRMLSDYAVAMSRRRSIPQSVPMGLPDAPGGVGTVSCLNADKSIKPLAVVFDVDETVILNRGYEFWQAYSGHGYDSREWADYARTGAPSVAPVPGAVTGIRRLREAGITVVFNTNRKSDTAAGTTEAIAAAGLGKVVHGQTLFLAGDDAMGSRKDGRRATIAAKYCVIALGGDNLGDFADVFNTSGLAPQARRELAATGKFARLWGAGWFALPNPVYGDSIKGTVGEVFPPDARWKPGTKDEDK</sequence>
<evidence type="ECO:0000313" key="4">
    <source>
        <dbReference type="Proteomes" id="UP000439780"/>
    </source>
</evidence>
<evidence type="ECO:0000256" key="1">
    <source>
        <dbReference type="ARBA" id="ARBA00022729"/>
    </source>
</evidence>
<dbReference type="RefSeq" id="WP_160752584.1">
    <property type="nucleotide sequence ID" value="NZ_WTYA01000003.1"/>
</dbReference>
<dbReference type="InterPro" id="IPR006423">
    <property type="entry name" value="Lipo_e_P4"/>
</dbReference>
<dbReference type="AlphaFoldDB" id="A0A845AF68"/>
<feature type="chain" id="PRO_5032428437" evidence="2">
    <location>
        <begin position="24"/>
        <end position="322"/>
    </location>
</feature>
<dbReference type="SFLD" id="SFLDS00003">
    <property type="entry name" value="Haloacid_Dehalogenase"/>
    <property type="match status" value="1"/>
</dbReference>
<accession>A0A845AF68</accession>
<keyword evidence="1 2" id="KW-0732">Signal</keyword>
<dbReference type="OrthoDB" id="193314at2"/>
<gene>
    <name evidence="3" type="ORF">GRI58_05600</name>
</gene>
<evidence type="ECO:0000313" key="3">
    <source>
        <dbReference type="EMBL" id="MXP28294.1"/>
    </source>
</evidence>
<dbReference type="Pfam" id="PF03767">
    <property type="entry name" value="Acid_phosphat_B"/>
    <property type="match status" value="1"/>
</dbReference>
<dbReference type="GO" id="GO:0009279">
    <property type="term" value="C:cell outer membrane"/>
    <property type="evidence" value="ECO:0007669"/>
    <property type="project" value="InterPro"/>
</dbReference>
<dbReference type="SFLD" id="SFLDG01125">
    <property type="entry name" value="C1.1:_Acid_Phosphatase_Like"/>
    <property type="match status" value="1"/>
</dbReference>
<reference evidence="3 4" key="1">
    <citation type="submission" date="2019-12" db="EMBL/GenBank/DDBJ databases">
        <title>Genomic-based taxomic classification of the family Erythrobacteraceae.</title>
        <authorList>
            <person name="Xu L."/>
        </authorList>
    </citation>
    <scope>NUCLEOTIDE SEQUENCE [LARGE SCALE GENOMIC DNA]</scope>
    <source>
        <strain evidence="3 4">KEMB 9005-328</strain>
    </source>
</reference>
<keyword evidence="4" id="KW-1185">Reference proteome</keyword>
<evidence type="ECO:0000256" key="2">
    <source>
        <dbReference type="SAM" id="SignalP"/>
    </source>
</evidence>
<organism evidence="3 4">
    <name type="scientific">Qipengyuania algicida</name>
    <dbReference type="NCBI Taxonomy" id="1836209"/>
    <lineage>
        <taxon>Bacteria</taxon>
        <taxon>Pseudomonadati</taxon>
        <taxon>Pseudomonadota</taxon>
        <taxon>Alphaproteobacteria</taxon>
        <taxon>Sphingomonadales</taxon>
        <taxon>Erythrobacteraceae</taxon>
        <taxon>Qipengyuania</taxon>
    </lineage>
</organism>
<protein>
    <submittedName>
        <fullName evidence="3">Acid phosphatase</fullName>
    </submittedName>
</protein>
<dbReference type="InterPro" id="IPR036412">
    <property type="entry name" value="HAD-like_sf"/>
</dbReference>